<dbReference type="Proteomes" id="UP000581135">
    <property type="component" value="Unassembled WGS sequence"/>
</dbReference>
<gene>
    <name evidence="2" type="ORF">FHR98_000610</name>
</gene>
<keyword evidence="3" id="KW-1185">Reference proteome</keyword>
<dbReference type="RefSeq" id="WP_183415136.1">
    <property type="nucleotide sequence ID" value="NZ_JACHXA010000001.1"/>
</dbReference>
<dbReference type="Pfam" id="PF05544">
    <property type="entry name" value="Pro_racemase"/>
    <property type="match status" value="1"/>
</dbReference>
<dbReference type="EMBL" id="JACHXA010000001">
    <property type="protein sequence ID" value="MBB3064345.1"/>
    <property type="molecule type" value="Genomic_DNA"/>
</dbReference>
<evidence type="ECO:0000256" key="1">
    <source>
        <dbReference type="ARBA" id="ARBA00007529"/>
    </source>
</evidence>
<dbReference type="PANTHER" id="PTHR33442">
    <property type="entry name" value="TRANS-3-HYDROXY-L-PROLINE DEHYDRATASE"/>
    <property type="match status" value="1"/>
</dbReference>
<dbReference type="SUPFAM" id="SSF54506">
    <property type="entry name" value="Diaminopimelate epimerase-like"/>
    <property type="match status" value="1"/>
</dbReference>
<evidence type="ECO:0000313" key="2">
    <source>
        <dbReference type="EMBL" id="MBB3064345.1"/>
    </source>
</evidence>
<accession>A0A839STN9</accession>
<organism evidence="2 3">
    <name type="scientific">Limibacillus halophilus</name>
    <dbReference type="NCBI Taxonomy" id="1579333"/>
    <lineage>
        <taxon>Bacteria</taxon>
        <taxon>Pseudomonadati</taxon>
        <taxon>Pseudomonadota</taxon>
        <taxon>Alphaproteobacteria</taxon>
        <taxon>Rhodospirillales</taxon>
        <taxon>Rhodovibrionaceae</taxon>
        <taxon>Limibacillus</taxon>
    </lineage>
</organism>
<dbReference type="AlphaFoldDB" id="A0A839STN9"/>
<evidence type="ECO:0000313" key="3">
    <source>
        <dbReference type="Proteomes" id="UP000581135"/>
    </source>
</evidence>
<dbReference type="InterPro" id="IPR008794">
    <property type="entry name" value="Pro_racemase_fam"/>
</dbReference>
<dbReference type="SFLD" id="SFLDS00028">
    <property type="entry name" value="Proline_Racemase"/>
    <property type="match status" value="1"/>
</dbReference>
<name>A0A839STN9_9PROT</name>
<comment type="caution">
    <text evidence="2">The sequence shown here is derived from an EMBL/GenBank/DDBJ whole genome shotgun (WGS) entry which is preliminary data.</text>
</comment>
<comment type="similarity">
    <text evidence="1">Belongs to the proline racemase family.</text>
</comment>
<dbReference type="Gene3D" id="3.10.310.10">
    <property type="entry name" value="Diaminopimelate Epimerase, Chain A, domain 1"/>
    <property type="match status" value="2"/>
</dbReference>
<dbReference type="PANTHER" id="PTHR33442:SF5">
    <property type="entry name" value="BIFUNCTIONAL TRANS-3-HYDROXY-L-PROLINE DEHYDRATASE_2-EPIMERASE"/>
    <property type="match status" value="1"/>
</dbReference>
<dbReference type="PIRSF" id="PIRSF029792">
    <property type="entry name" value="Pro_racemase"/>
    <property type="match status" value="1"/>
</dbReference>
<reference evidence="2 3" key="1">
    <citation type="submission" date="2020-08" db="EMBL/GenBank/DDBJ databases">
        <title>Genomic Encyclopedia of Type Strains, Phase III (KMG-III): the genomes of soil and plant-associated and newly described type strains.</title>
        <authorList>
            <person name="Whitman W."/>
        </authorList>
    </citation>
    <scope>NUCLEOTIDE SEQUENCE [LARGE SCALE GENOMIC DNA]</scope>
    <source>
        <strain evidence="2 3">CECT 8803</strain>
    </source>
</reference>
<proteinExistence type="inferred from homology"/>
<dbReference type="FunFam" id="3.10.310.10:FF:000003">
    <property type="entry name" value="Proline racemase"/>
    <property type="match status" value="1"/>
</dbReference>
<sequence length="335" mass="36211">MRSHNLISTIDSHTGGEPTRLITGGIPIRGATLLEQRDFIRKNYDHLRAALMREPRGHRGMFGAIVCPPTRPEVDFGIVWVDHDGSYLNMCGHGTIGIGMTVVECGLVPVQEPVTHVNVDMPAGLVQIDVEVENGRARKATLTNVPSFLFQKDIEIEIPEHGRITADISFGGSFFGAVRGEQLGIDVREENTPALVRAGLAIRKALNKVVKPQHPEVAHINAVDLVTIYGPGLAPGTKYKNIHVFSDGSFDRSPGGTGTSHMMALLIGRGEMDPEEEIISEGITGSLFGGRMISRTKVGDFDAFVPQVSGQAYVTGFHQFVIDPDDPLKSGFAIG</sequence>
<protein>
    <submittedName>
        <fullName evidence="2">Proline racemase</fullName>
    </submittedName>
</protein>
<dbReference type="GO" id="GO:0047580">
    <property type="term" value="F:4-hydroxyproline epimerase activity"/>
    <property type="evidence" value="ECO:0007669"/>
    <property type="project" value="TreeGrafter"/>
</dbReference>